<dbReference type="InterPro" id="IPR050189">
    <property type="entry name" value="MFS_Efflux_Transporters"/>
</dbReference>
<dbReference type="Proteomes" id="UP000555546">
    <property type="component" value="Unassembled WGS sequence"/>
</dbReference>
<keyword evidence="5 6" id="KW-0472">Membrane</keyword>
<feature type="transmembrane region" description="Helical" evidence="6">
    <location>
        <begin position="259"/>
        <end position="280"/>
    </location>
</feature>
<dbReference type="PANTHER" id="PTHR43124:SF8">
    <property type="entry name" value="INNER MEMBRANE TRANSPORT PROTEIN YDHP"/>
    <property type="match status" value="1"/>
</dbReference>
<proteinExistence type="predicted"/>
<dbReference type="Gene3D" id="1.20.1250.20">
    <property type="entry name" value="MFS general substrate transporter like domains"/>
    <property type="match status" value="2"/>
</dbReference>
<sequence>MNDMCESALAAEGVAASAKKARAIPLVVYCLSLGVFALTTSELMISGMLPSLQQAFDRSIADIGNLISLYALGMMIGGPLVTVLFLALKIENKRGLLLLLIFYAAAQSVAASTSNFHVLLVARVLTGMAAATSFGLMLAITAQLVGPELRGRASSLVFAGLMLCTVLGVPIATAITNAFGWRASFWAIVVLILLCALVIAVKIESSPDAPQADLRSELKEMRKPKLWAAYATSALVIGSSFAVYSYLSPITTQLAGFSAMQVPLLLAVYGGANIIGNYVAGRFADRHTIPTIAVGILFMLSAMLIFALFAELKPAAILAIVMIGLTGIALNPAFIARVMRIAHPGALVNAMHASVINIGLGLGPWVGGQAIDAGYGLHAPLWVGFVMTLGGLLTLVPPALRRM</sequence>
<gene>
    <name evidence="8" type="ORF">FHS76_000256</name>
</gene>
<evidence type="ECO:0000313" key="8">
    <source>
        <dbReference type="EMBL" id="MBB5700418.1"/>
    </source>
</evidence>
<feature type="transmembrane region" description="Helical" evidence="6">
    <location>
        <begin position="379"/>
        <end position="400"/>
    </location>
</feature>
<dbReference type="PANTHER" id="PTHR43124">
    <property type="entry name" value="PURINE EFFLUX PUMP PBUE"/>
    <property type="match status" value="1"/>
</dbReference>
<organism evidence="8 9">
    <name type="scientific">Brucella daejeonensis</name>
    <dbReference type="NCBI Taxonomy" id="659015"/>
    <lineage>
        <taxon>Bacteria</taxon>
        <taxon>Pseudomonadati</taxon>
        <taxon>Pseudomonadota</taxon>
        <taxon>Alphaproteobacteria</taxon>
        <taxon>Hyphomicrobiales</taxon>
        <taxon>Brucellaceae</taxon>
        <taxon>Brucella/Ochrobactrum group</taxon>
        <taxon>Brucella</taxon>
    </lineage>
</organism>
<accession>A0A7W9ATQ8</accession>
<keyword evidence="9" id="KW-1185">Reference proteome</keyword>
<feature type="transmembrane region" description="Helical" evidence="6">
    <location>
        <begin position="26"/>
        <end position="49"/>
    </location>
</feature>
<dbReference type="GO" id="GO:0005886">
    <property type="term" value="C:plasma membrane"/>
    <property type="evidence" value="ECO:0007669"/>
    <property type="project" value="UniProtKB-SubCell"/>
</dbReference>
<keyword evidence="4 6" id="KW-1133">Transmembrane helix</keyword>
<dbReference type="InterPro" id="IPR020846">
    <property type="entry name" value="MFS_dom"/>
</dbReference>
<feature type="transmembrane region" description="Helical" evidence="6">
    <location>
        <begin position="69"/>
        <end position="88"/>
    </location>
</feature>
<evidence type="ECO:0000256" key="6">
    <source>
        <dbReference type="SAM" id="Phobius"/>
    </source>
</evidence>
<feature type="transmembrane region" description="Helical" evidence="6">
    <location>
        <begin position="226"/>
        <end position="247"/>
    </location>
</feature>
<dbReference type="RefSeq" id="WP_183646898.1">
    <property type="nucleotide sequence ID" value="NZ_JACIJG010000001.1"/>
</dbReference>
<feature type="transmembrane region" description="Helical" evidence="6">
    <location>
        <begin position="185"/>
        <end position="205"/>
    </location>
</feature>
<dbReference type="Pfam" id="PF07690">
    <property type="entry name" value="MFS_1"/>
    <property type="match status" value="1"/>
</dbReference>
<name>A0A7W9ATQ8_9HYPH</name>
<dbReference type="EMBL" id="JACIJG010000001">
    <property type="protein sequence ID" value="MBB5700418.1"/>
    <property type="molecule type" value="Genomic_DNA"/>
</dbReference>
<reference evidence="8 9" key="1">
    <citation type="submission" date="2020-08" db="EMBL/GenBank/DDBJ databases">
        <title>Genomic Encyclopedia of Type Strains, Phase IV (KMG-IV): sequencing the most valuable type-strain genomes for metagenomic binning, comparative biology and taxonomic classification.</title>
        <authorList>
            <person name="Goeker M."/>
        </authorList>
    </citation>
    <scope>NUCLEOTIDE SEQUENCE [LARGE SCALE GENOMIC DNA]</scope>
    <source>
        <strain evidence="8 9">DSM 26944</strain>
    </source>
</reference>
<keyword evidence="2" id="KW-1003">Cell membrane</keyword>
<dbReference type="CDD" id="cd17324">
    <property type="entry name" value="MFS_NepI_like"/>
    <property type="match status" value="1"/>
</dbReference>
<feature type="transmembrane region" description="Helical" evidence="6">
    <location>
        <begin position="292"/>
        <end position="310"/>
    </location>
</feature>
<dbReference type="GO" id="GO:0022857">
    <property type="term" value="F:transmembrane transporter activity"/>
    <property type="evidence" value="ECO:0007669"/>
    <property type="project" value="InterPro"/>
</dbReference>
<comment type="subcellular location">
    <subcellularLocation>
        <location evidence="1">Cell membrane</location>
        <topology evidence="1">Multi-pass membrane protein</topology>
    </subcellularLocation>
</comment>
<comment type="caution">
    <text evidence="8">The sequence shown here is derived from an EMBL/GenBank/DDBJ whole genome shotgun (WGS) entry which is preliminary data.</text>
</comment>
<evidence type="ECO:0000256" key="2">
    <source>
        <dbReference type="ARBA" id="ARBA00022475"/>
    </source>
</evidence>
<evidence type="ECO:0000256" key="4">
    <source>
        <dbReference type="ARBA" id="ARBA00022989"/>
    </source>
</evidence>
<evidence type="ECO:0000256" key="1">
    <source>
        <dbReference type="ARBA" id="ARBA00004651"/>
    </source>
</evidence>
<feature type="transmembrane region" description="Helical" evidence="6">
    <location>
        <begin position="95"/>
        <end position="114"/>
    </location>
</feature>
<dbReference type="AlphaFoldDB" id="A0A7W9ATQ8"/>
<feature type="transmembrane region" description="Helical" evidence="6">
    <location>
        <begin position="346"/>
        <end position="367"/>
    </location>
</feature>
<protein>
    <submittedName>
        <fullName evidence="8">Putative MFS family arabinose efflux permease</fullName>
    </submittedName>
</protein>
<feature type="domain" description="Major facilitator superfamily (MFS) profile" evidence="7">
    <location>
        <begin position="27"/>
        <end position="402"/>
    </location>
</feature>
<evidence type="ECO:0000256" key="5">
    <source>
        <dbReference type="ARBA" id="ARBA00023136"/>
    </source>
</evidence>
<feature type="transmembrane region" description="Helical" evidence="6">
    <location>
        <begin position="156"/>
        <end position="179"/>
    </location>
</feature>
<feature type="transmembrane region" description="Helical" evidence="6">
    <location>
        <begin position="120"/>
        <end position="144"/>
    </location>
</feature>
<dbReference type="InterPro" id="IPR011701">
    <property type="entry name" value="MFS"/>
</dbReference>
<evidence type="ECO:0000256" key="3">
    <source>
        <dbReference type="ARBA" id="ARBA00022692"/>
    </source>
</evidence>
<evidence type="ECO:0000259" key="7">
    <source>
        <dbReference type="PROSITE" id="PS50850"/>
    </source>
</evidence>
<dbReference type="InterPro" id="IPR036259">
    <property type="entry name" value="MFS_trans_sf"/>
</dbReference>
<dbReference type="PROSITE" id="PS50850">
    <property type="entry name" value="MFS"/>
    <property type="match status" value="1"/>
</dbReference>
<dbReference type="SUPFAM" id="SSF103473">
    <property type="entry name" value="MFS general substrate transporter"/>
    <property type="match status" value="1"/>
</dbReference>
<feature type="transmembrane region" description="Helical" evidence="6">
    <location>
        <begin position="316"/>
        <end position="334"/>
    </location>
</feature>
<keyword evidence="3 6" id="KW-0812">Transmembrane</keyword>
<evidence type="ECO:0000313" key="9">
    <source>
        <dbReference type="Proteomes" id="UP000555546"/>
    </source>
</evidence>